<accession>A0ABP1G134</accession>
<evidence type="ECO:0000256" key="1">
    <source>
        <dbReference type="SAM" id="MobiDB-lite"/>
    </source>
</evidence>
<evidence type="ECO:0000313" key="3">
    <source>
        <dbReference type="Proteomes" id="UP001497392"/>
    </source>
</evidence>
<feature type="region of interest" description="Disordered" evidence="1">
    <location>
        <begin position="177"/>
        <end position="223"/>
    </location>
</feature>
<dbReference type="Proteomes" id="UP001497392">
    <property type="component" value="Unassembled WGS sequence"/>
</dbReference>
<name>A0ABP1G134_9CHLO</name>
<protein>
    <submittedName>
        <fullName evidence="2">G7698 protein</fullName>
    </submittedName>
</protein>
<keyword evidence="3" id="KW-1185">Reference proteome</keyword>
<gene>
    <name evidence="2" type="primary">g7698</name>
    <name evidence="2" type="ORF">VP750_LOCUS6588</name>
</gene>
<evidence type="ECO:0000313" key="2">
    <source>
        <dbReference type="EMBL" id="CAL5224929.1"/>
    </source>
</evidence>
<comment type="caution">
    <text evidence="2">The sequence shown here is derived from an EMBL/GenBank/DDBJ whole genome shotgun (WGS) entry which is preliminary data.</text>
</comment>
<reference evidence="2 3" key="1">
    <citation type="submission" date="2024-06" db="EMBL/GenBank/DDBJ databases">
        <authorList>
            <person name="Kraege A."/>
            <person name="Thomma B."/>
        </authorList>
    </citation>
    <scope>NUCLEOTIDE SEQUENCE [LARGE SCALE GENOMIC DNA]</scope>
</reference>
<proteinExistence type="predicted"/>
<sequence>MCFDSISDFLKGCFTRKQNEDSRLLRSRRKWNHSWRCPSWLTFPIVSFARAAGSHEHLQAHPFEPGDDHARAFGTTRSDPEVLAAVREANRCQMLIQSKVVRQNPQRLQALEAERNAHDRRLMHAIYEDVLGGEALMRALEQCKEVLMIPNTSYENLGSYVWRPESEVDLSSLAPSMNQSERNQLAGRISSAGQYQDQSNEEFETAPLLPESSPSSVDLRHRF</sequence>
<dbReference type="EMBL" id="CAXHTA020000011">
    <property type="protein sequence ID" value="CAL5224929.1"/>
    <property type="molecule type" value="Genomic_DNA"/>
</dbReference>
<organism evidence="2 3">
    <name type="scientific">Coccomyxa viridis</name>
    <dbReference type="NCBI Taxonomy" id="1274662"/>
    <lineage>
        <taxon>Eukaryota</taxon>
        <taxon>Viridiplantae</taxon>
        <taxon>Chlorophyta</taxon>
        <taxon>core chlorophytes</taxon>
        <taxon>Trebouxiophyceae</taxon>
        <taxon>Trebouxiophyceae incertae sedis</taxon>
        <taxon>Coccomyxaceae</taxon>
        <taxon>Coccomyxa</taxon>
    </lineage>
</organism>